<reference evidence="2 3" key="1">
    <citation type="journal article" date="2019" name="Nat. Ecol. Evol.">
        <title>Megaphylogeny resolves global patterns of mushroom evolution.</title>
        <authorList>
            <person name="Varga T."/>
            <person name="Krizsan K."/>
            <person name="Foldi C."/>
            <person name="Dima B."/>
            <person name="Sanchez-Garcia M."/>
            <person name="Sanchez-Ramirez S."/>
            <person name="Szollosi G.J."/>
            <person name="Szarkandi J.G."/>
            <person name="Papp V."/>
            <person name="Albert L."/>
            <person name="Andreopoulos W."/>
            <person name="Angelini C."/>
            <person name="Antonin V."/>
            <person name="Barry K.W."/>
            <person name="Bougher N.L."/>
            <person name="Buchanan P."/>
            <person name="Buyck B."/>
            <person name="Bense V."/>
            <person name="Catcheside P."/>
            <person name="Chovatia M."/>
            <person name="Cooper J."/>
            <person name="Damon W."/>
            <person name="Desjardin D."/>
            <person name="Finy P."/>
            <person name="Geml J."/>
            <person name="Haridas S."/>
            <person name="Hughes K."/>
            <person name="Justo A."/>
            <person name="Karasinski D."/>
            <person name="Kautmanova I."/>
            <person name="Kiss B."/>
            <person name="Kocsube S."/>
            <person name="Kotiranta H."/>
            <person name="LaButti K.M."/>
            <person name="Lechner B.E."/>
            <person name="Liimatainen K."/>
            <person name="Lipzen A."/>
            <person name="Lukacs Z."/>
            <person name="Mihaltcheva S."/>
            <person name="Morgado L.N."/>
            <person name="Niskanen T."/>
            <person name="Noordeloos M.E."/>
            <person name="Ohm R.A."/>
            <person name="Ortiz-Santana B."/>
            <person name="Ovrebo C."/>
            <person name="Racz N."/>
            <person name="Riley R."/>
            <person name="Savchenko A."/>
            <person name="Shiryaev A."/>
            <person name="Soop K."/>
            <person name="Spirin V."/>
            <person name="Szebenyi C."/>
            <person name="Tomsovsky M."/>
            <person name="Tulloss R.E."/>
            <person name="Uehling J."/>
            <person name="Grigoriev I.V."/>
            <person name="Vagvolgyi C."/>
            <person name="Papp T."/>
            <person name="Martin F.M."/>
            <person name="Miettinen O."/>
            <person name="Hibbett D.S."/>
            <person name="Nagy L.G."/>
        </authorList>
    </citation>
    <scope>NUCLEOTIDE SEQUENCE [LARGE SCALE GENOMIC DNA]</scope>
    <source>
        <strain evidence="2 3">CBS 962.96</strain>
    </source>
</reference>
<sequence>MRLPSSSSSLTNSAAAIAAHRVRGLLHKPAPFSPNGSQSSSTLNHSQENGTNSSTTFVDLPRPSVDSQEEHPFEHWYRGEVSRNGGVRELRVGKRQEMLEIASYRYDLFYDFSISVTLVAFITGGWRELTARGIESRDLVETGHDLRCSSTLVFVSHSDSQNRTEEDDSSSADFSTSRHTIKMTSLCNPFLSQRWTDRDSSTVLSNNDGGSSVATPIGTILLNIETQTPRTPPTTTTTTTTTSTSRLSGKPSPNVLIKSNRTGVRVRPLPSLVLSSSSHHVSKALTTTTTTNYVPSVSDDLPSQIYPANATTTATVTDTNATVSNETGSGTGTGAGVAFVGEVGKP</sequence>
<feature type="compositionally biased region" description="Polar residues" evidence="1">
    <location>
        <begin position="34"/>
        <end position="57"/>
    </location>
</feature>
<feature type="compositionally biased region" description="Low complexity" evidence="1">
    <location>
        <begin position="233"/>
        <end position="246"/>
    </location>
</feature>
<dbReference type="Proteomes" id="UP000297245">
    <property type="component" value="Unassembled WGS sequence"/>
</dbReference>
<feature type="region of interest" description="Disordered" evidence="1">
    <location>
        <begin position="157"/>
        <end position="176"/>
    </location>
</feature>
<keyword evidence="3" id="KW-1185">Reference proteome</keyword>
<feature type="region of interest" description="Disordered" evidence="1">
    <location>
        <begin position="28"/>
        <end position="71"/>
    </location>
</feature>
<feature type="region of interest" description="Disordered" evidence="1">
    <location>
        <begin position="321"/>
        <end position="346"/>
    </location>
</feature>
<evidence type="ECO:0000256" key="1">
    <source>
        <dbReference type="SAM" id="MobiDB-lite"/>
    </source>
</evidence>
<accession>A0A4S8KKU5</accession>
<organism evidence="2 3">
    <name type="scientific">Dendrothele bispora (strain CBS 962.96)</name>
    <dbReference type="NCBI Taxonomy" id="1314807"/>
    <lineage>
        <taxon>Eukaryota</taxon>
        <taxon>Fungi</taxon>
        <taxon>Dikarya</taxon>
        <taxon>Basidiomycota</taxon>
        <taxon>Agaricomycotina</taxon>
        <taxon>Agaricomycetes</taxon>
        <taxon>Agaricomycetidae</taxon>
        <taxon>Agaricales</taxon>
        <taxon>Agaricales incertae sedis</taxon>
        <taxon>Dendrothele</taxon>
    </lineage>
</organism>
<dbReference type="AlphaFoldDB" id="A0A4S8KKU5"/>
<gene>
    <name evidence="2" type="ORF">K435DRAFT_813712</name>
</gene>
<dbReference type="EMBL" id="ML181156">
    <property type="protein sequence ID" value="THU76127.1"/>
    <property type="molecule type" value="Genomic_DNA"/>
</dbReference>
<evidence type="ECO:0000313" key="3">
    <source>
        <dbReference type="Proteomes" id="UP000297245"/>
    </source>
</evidence>
<evidence type="ECO:0000313" key="2">
    <source>
        <dbReference type="EMBL" id="THU76127.1"/>
    </source>
</evidence>
<dbReference type="OrthoDB" id="3363891at2759"/>
<feature type="compositionally biased region" description="Low complexity" evidence="1">
    <location>
        <begin position="336"/>
        <end position="346"/>
    </location>
</feature>
<name>A0A4S8KKU5_DENBC</name>
<proteinExistence type="predicted"/>
<feature type="region of interest" description="Disordered" evidence="1">
    <location>
        <begin position="227"/>
        <end position="257"/>
    </location>
</feature>
<protein>
    <submittedName>
        <fullName evidence="2">Uncharacterized protein</fullName>
    </submittedName>
</protein>